<protein>
    <submittedName>
        <fullName evidence="4">LLM class flavin-dependent oxidoreductase</fullName>
    </submittedName>
</protein>
<dbReference type="Gene3D" id="3.20.20.30">
    <property type="entry name" value="Luciferase-like domain"/>
    <property type="match status" value="1"/>
</dbReference>
<dbReference type="EMBL" id="VGLS01001231">
    <property type="protein sequence ID" value="MBM3227170.1"/>
    <property type="molecule type" value="Genomic_DNA"/>
</dbReference>
<evidence type="ECO:0000256" key="1">
    <source>
        <dbReference type="ARBA" id="ARBA00023002"/>
    </source>
</evidence>
<accession>A0A937W8K6</accession>
<keyword evidence="2" id="KW-0503">Monooxygenase</keyword>
<keyword evidence="1" id="KW-0560">Oxidoreductase</keyword>
<dbReference type="PANTHER" id="PTHR30137:SF8">
    <property type="entry name" value="BLR5498 PROTEIN"/>
    <property type="match status" value="1"/>
</dbReference>
<evidence type="ECO:0000259" key="3">
    <source>
        <dbReference type="Pfam" id="PF00296"/>
    </source>
</evidence>
<evidence type="ECO:0000256" key="2">
    <source>
        <dbReference type="ARBA" id="ARBA00023033"/>
    </source>
</evidence>
<organism evidence="4 5">
    <name type="scientific">Tectimicrobiota bacterium</name>
    <dbReference type="NCBI Taxonomy" id="2528274"/>
    <lineage>
        <taxon>Bacteria</taxon>
        <taxon>Pseudomonadati</taxon>
        <taxon>Nitrospinota/Tectimicrobiota group</taxon>
        <taxon>Candidatus Tectimicrobiota</taxon>
    </lineage>
</organism>
<name>A0A937W8K6_UNCTE</name>
<sequence>MARLAPTASGRFSAGSRARARVVYDIFYARTSRIRGSSRLGLTGCLGAGRRLVTPSSKEHTMNFGMFTDFHVRPQMSQAQAFDESFRQVEAAEKLGMDSVWLSEHHFSPERSVLASPLVIASSIATRTQRLRIGLAVQVLPLTNPLRVAEEAATVDHISKGRFDFGVGRSGLTRYYQGYNVPYVESRSRFQEALEIITTAWRQEQFSYTGDHFAFHNVTVVPKPYQQPHPPIRVALASAETFSMVGGMGHAIFVSANTPIPQLQERLALYRQARQDAGYTGPADVALRIPAYVAETAEQAYAEPEESTMHAIRYAATELITTAANPEVAARIERTAQTPYAEILKQRVL</sequence>
<dbReference type="InterPro" id="IPR011251">
    <property type="entry name" value="Luciferase-like_dom"/>
</dbReference>
<dbReference type="InterPro" id="IPR036661">
    <property type="entry name" value="Luciferase-like_sf"/>
</dbReference>
<dbReference type="GO" id="GO:0004497">
    <property type="term" value="F:monooxygenase activity"/>
    <property type="evidence" value="ECO:0007669"/>
    <property type="project" value="UniProtKB-KW"/>
</dbReference>
<dbReference type="SUPFAM" id="SSF51679">
    <property type="entry name" value="Bacterial luciferase-like"/>
    <property type="match status" value="1"/>
</dbReference>
<reference evidence="4" key="1">
    <citation type="submission" date="2019-03" db="EMBL/GenBank/DDBJ databases">
        <title>Lake Tanganyika Metagenome-Assembled Genomes (MAGs).</title>
        <authorList>
            <person name="Tran P."/>
        </authorList>
    </citation>
    <scope>NUCLEOTIDE SEQUENCE</scope>
    <source>
        <strain evidence="4">K_DeepCast_65m_m2_066</strain>
    </source>
</reference>
<feature type="domain" description="Luciferase-like" evidence="3">
    <location>
        <begin position="62"/>
        <end position="312"/>
    </location>
</feature>
<dbReference type="Proteomes" id="UP000712673">
    <property type="component" value="Unassembled WGS sequence"/>
</dbReference>
<dbReference type="PANTHER" id="PTHR30137">
    <property type="entry name" value="LUCIFERASE-LIKE MONOOXYGENASE"/>
    <property type="match status" value="1"/>
</dbReference>
<proteinExistence type="predicted"/>
<dbReference type="InterPro" id="IPR050766">
    <property type="entry name" value="Bact_Lucif_Oxidored"/>
</dbReference>
<evidence type="ECO:0000313" key="5">
    <source>
        <dbReference type="Proteomes" id="UP000712673"/>
    </source>
</evidence>
<dbReference type="AlphaFoldDB" id="A0A937W8K6"/>
<comment type="caution">
    <text evidence="4">The sequence shown here is derived from an EMBL/GenBank/DDBJ whole genome shotgun (WGS) entry which is preliminary data.</text>
</comment>
<dbReference type="Pfam" id="PF00296">
    <property type="entry name" value="Bac_luciferase"/>
    <property type="match status" value="1"/>
</dbReference>
<feature type="non-terminal residue" evidence="4">
    <location>
        <position position="349"/>
    </location>
</feature>
<evidence type="ECO:0000313" key="4">
    <source>
        <dbReference type="EMBL" id="MBM3227170.1"/>
    </source>
</evidence>
<dbReference type="GO" id="GO:0016705">
    <property type="term" value="F:oxidoreductase activity, acting on paired donors, with incorporation or reduction of molecular oxygen"/>
    <property type="evidence" value="ECO:0007669"/>
    <property type="project" value="InterPro"/>
</dbReference>
<dbReference type="GO" id="GO:0005829">
    <property type="term" value="C:cytosol"/>
    <property type="evidence" value="ECO:0007669"/>
    <property type="project" value="TreeGrafter"/>
</dbReference>
<gene>
    <name evidence="4" type="ORF">FJZ47_25675</name>
</gene>